<keyword evidence="5" id="KW-1185">Reference proteome</keyword>
<dbReference type="Proteomes" id="UP000694388">
    <property type="component" value="Unplaced"/>
</dbReference>
<dbReference type="Ensembl" id="ENSEBUT00000003829.1">
    <property type="protein sequence ID" value="ENSEBUP00000003458.1"/>
    <property type="gene ID" value="ENSEBUG00000002500.1"/>
</dbReference>
<dbReference type="InterPro" id="IPR015943">
    <property type="entry name" value="WD40/YVTN_repeat-like_dom_sf"/>
</dbReference>
<dbReference type="GeneTree" id="ENSGT00390000015278"/>
<dbReference type="InterPro" id="IPR042626">
    <property type="entry name" value="THOC6"/>
</dbReference>
<evidence type="ECO:0000256" key="2">
    <source>
        <dbReference type="ARBA" id="ARBA00022574"/>
    </source>
</evidence>
<dbReference type="AlphaFoldDB" id="A0A8C4PXS1"/>
<dbReference type="Gene3D" id="2.130.10.10">
    <property type="entry name" value="YVTN repeat-like/Quinoprotein amine dehydrogenase"/>
    <property type="match status" value="1"/>
</dbReference>
<evidence type="ECO:0000256" key="1">
    <source>
        <dbReference type="ARBA" id="ARBA00009728"/>
    </source>
</evidence>
<protein>
    <submittedName>
        <fullName evidence="4">THO complex 6</fullName>
    </submittedName>
</protein>
<dbReference type="Pfam" id="PF00400">
    <property type="entry name" value="WD40"/>
    <property type="match status" value="1"/>
</dbReference>
<dbReference type="SMART" id="SM00320">
    <property type="entry name" value="WD40"/>
    <property type="match status" value="2"/>
</dbReference>
<sequence length="297" mass="32522">MDGWLSRVISSSYSHISSTIIPLQAHTHLISHEGPVYSMVSTDHLLISGGTGIVKAWNWSDLIRKTSKEVWSKKPPFRSTVDVPEINCMLLNEKAGFLMLGCGDSRVYMLDLESGTCKLFLSGHTDYVHCLAQRDQIGEVLSGSEDGTVRHWDCRTGGMVQCINVSAQKDCARPEIGSWIGCLATDSDWMVCGGGPLLSLWHLRSVTPAAVFALPGSHHAVRFYEDLIIAAGTSRMIDHCQVNGQVRSRIPCSLPFVYSLAASHHCTERQLLTAAGGSHKIDAFINLGYRAFSLAFS</sequence>
<dbReference type="InterPro" id="IPR001680">
    <property type="entry name" value="WD40_rpt"/>
</dbReference>
<evidence type="ECO:0000256" key="3">
    <source>
        <dbReference type="PROSITE-ProRule" id="PRU00221"/>
    </source>
</evidence>
<proteinExistence type="inferred from homology"/>
<comment type="similarity">
    <text evidence="1">Belongs to the WD repeat THOC6 family.</text>
</comment>
<dbReference type="SUPFAM" id="SSF50978">
    <property type="entry name" value="WD40 repeat-like"/>
    <property type="match status" value="1"/>
</dbReference>
<keyword evidence="2 3" id="KW-0853">WD repeat</keyword>
<reference evidence="4" key="2">
    <citation type="submission" date="2025-09" db="UniProtKB">
        <authorList>
            <consortium name="Ensembl"/>
        </authorList>
    </citation>
    <scope>IDENTIFICATION</scope>
</reference>
<dbReference type="PROSITE" id="PS50294">
    <property type="entry name" value="WD_REPEATS_REGION"/>
    <property type="match status" value="1"/>
</dbReference>
<evidence type="ECO:0000313" key="4">
    <source>
        <dbReference type="Ensembl" id="ENSEBUP00000003458.1"/>
    </source>
</evidence>
<accession>A0A8C4PXS1</accession>
<organism evidence="4 5">
    <name type="scientific">Eptatretus burgeri</name>
    <name type="common">Inshore hagfish</name>
    <dbReference type="NCBI Taxonomy" id="7764"/>
    <lineage>
        <taxon>Eukaryota</taxon>
        <taxon>Metazoa</taxon>
        <taxon>Chordata</taxon>
        <taxon>Craniata</taxon>
        <taxon>Vertebrata</taxon>
        <taxon>Cyclostomata</taxon>
        <taxon>Myxini</taxon>
        <taxon>Myxiniformes</taxon>
        <taxon>Myxinidae</taxon>
        <taxon>Eptatretinae</taxon>
        <taxon>Eptatretus</taxon>
    </lineage>
</organism>
<name>A0A8C4PXS1_EPTBU</name>
<evidence type="ECO:0000313" key="5">
    <source>
        <dbReference type="Proteomes" id="UP000694388"/>
    </source>
</evidence>
<dbReference type="GO" id="GO:0000347">
    <property type="term" value="C:THO complex"/>
    <property type="evidence" value="ECO:0007669"/>
    <property type="project" value="TreeGrafter"/>
</dbReference>
<dbReference type="GO" id="GO:0000346">
    <property type="term" value="C:transcription export complex"/>
    <property type="evidence" value="ECO:0007669"/>
    <property type="project" value="TreeGrafter"/>
</dbReference>
<dbReference type="GO" id="GO:0006406">
    <property type="term" value="P:mRNA export from nucleus"/>
    <property type="evidence" value="ECO:0007669"/>
    <property type="project" value="TreeGrafter"/>
</dbReference>
<dbReference type="InterPro" id="IPR036322">
    <property type="entry name" value="WD40_repeat_dom_sf"/>
</dbReference>
<dbReference type="PROSITE" id="PS50082">
    <property type="entry name" value="WD_REPEATS_2"/>
    <property type="match status" value="1"/>
</dbReference>
<dbReference type="PANTHER" id="PTHR44411:SF1">
    <property type="entry name" value="THO COMPLEX SUBUNIT 6 HOMOLOG"/>
    <property type="match status" value="1"/>
</dbReference>
<dbReference type="PANTHER" id="PTHR44411">
    <property type="entry name" value="THO COMPLEX SUBUNIT 6 HOMOLOG"/>
    <property type="match status" value="1"/>
</dbReference>
<reference evidence="4" key="1">
    <citation type="submission" date="2025-08" db="UniProtKB">
        <authorList>
            <consortium name="Ensembl"/>
        </authorList>
    </citation>
    <scope>IDENTIFICATION</scope>
</reference>
<feature type="repeat" description="WD" evidence="3">
    <location>
        <begin position="121"/>
        <end position="162"/>
    </location>
</feature>